<dbReference type="Proteomes" id="UP000260644">
    <property type="component" value="Unassembled WGS sequence"/>
</dbReference>
<feature type="compositionally biased region" description="Polar residues" evidence="6">
    <location>
        <begin position="516"/>
        <end position="528"/>
    </location>
</feature>
<evidence type="ECO:0000259" key="7">
    <source>
        <dbReference type="Pfam" id="PF07980"/>
    </source>
</evidence>
<accession>A0A3E1YDL8</accession>
<feature type="region of interest" description="Disordered" evidence="6">
    <location>
        <begin position="508"/>
        <end position="528"/>
    </location>
</feature>
<keyword evidence="5" id="KW-0998">Cell outer membrane</keyword>
<dbReference type="EMBL" id="QPMM01000002">
    <property type="protein sequence ID" value="RFS24700.1"/>
    <property type="molecule type" value="Genomic_DNA"/>
</dbReference>
<dbReference type="InterPro" id="IPR011990">
    <property type="entry name" value="TPR-like_helical_dom_sf"/>
</dbReference>
<evidence type="ECO:0000256" key="4">
    <source>
        <dbReference type="ARBA" id="ARBA00023136"/>
    </source>
</evidence>
<evidence type="ECO:0000256" key="3">
    <source>
        <dbReference type="ARBA" id="ARBA00022729"/>
    </source>
</evidence>
<evidence type="ECO:0000256" key="5">
    <source>
        <dbReference type="ARBA" id="ARBA00023237"/>
    </source>
</evidence>
<feature type="domain" description="RagB/SusD" evidence="7">
    <location>
        <begin position="301"/>
        <end position="528"/>
    </location>
</feature>
<organism evidence="9 10">
    <name type="scientific">Chitinophaga silvatica</name>
    <dbReference type="NCBI Taxonomy" id="2282649"/>
    <lineage>
        <taxon>Bacteria</taxon>
        <taxon>Pseudomonadati</taxon>
        <taxon>Bacteroidota</taxon>
        <taxon>Chitinophagia</taxon>
        <taxon>Chitinophagales</taxon>
        <taxon>Chitinophagaceae</taxon>
        <taxon>Chitinophaga</taxon>
    </lineage>
</organism>
<keyword evidence="4" id="KW-0472">Membrane</keyword>
<protein>
    <submittedName>
        <fullName evidence="9">RagB/SusD family nutrient uptake outer membrane protein</fullName>
    </submittedName>
</protein>
<dbReference type="Pfam" id="PF07980">
    <property type="entry name" value="SusD_RagB"/>
    <property type="match status" value="1"/>
</dbReference>
<name>A0A3E1YDL8_9BACT</name>
<evidence type="ECO:0000313" key="10">
    <source>
        <dbReference type="Proteomes" id="UP000260644"/>
    </source>
</evidence>
<dbReference type="Pfam" id="PF14322">
    <property type="entry name" value="SusD-like_3"/>
    <property type="match status" value="1"/>
</dbReference>
<comment type="similarity">
    <text evidence="2">Belongs to the SusD family.</text>
</comment>
<dbReference type="RefSeq" id="WP_116974538.1">
    <property type="nucleotide sequence ID" value="NZ_QPMM01000002.1"/>
</dbReference>
<dbReference type="GO" id="GO:0009279">
    <property type="term" value="C:cell outer membrane"/>
    <property type="evidence" value="ECO:0007669"/>
    <property type="project" value="UniProtKB-SubCell"/>
</dbReference>
<evidence type="ECO:0000313" key="9">
    <source>
        <dbReference type="EMBL" id="RFS24700.1"/>
    </source>
</evidence>
<sequence length="528" mass="59994">MKTFKYILLTSLIGLSSCTKWVDTKPNGVPTTAHFWQSDNDLQKATAAIYESMNEEATWGRDLFWVQDASDDLIVGRAKADGENIKNFIPSGNEDYLKEGWRFLYITLNKANQVIQGVPTSKNTSEAARNQALGEAYFMRGFAHFWIAYIWGHKDQGVPFIGAEDPAYGMKMPPQLPSVMENYAQIISDLQKAADLLPFFETYGNKDKGRAHKAAAWAYMVKTYAYWAQYDESKWNLVPALCDKIRDEGHRALIKNAGSFKNNYQSVFITASNWSSEYIWSITSSAVNGCEFPGVVLENKGWTAYNGWGYFQPTEELYDEYEANDPRREVTILKFGDKFTYFSQERSYFSTNSISGFQIRKYMEPFSYGQFGVAGSNPFINPSGDNPTTSLSVPLIRYAEILLFKAEALIKTGKSGLAADPLNEVRSRVGLNPIPNPTMADLKHERRVELACEWTDRLADLKRWGDFDKINMPLHGREHANKNDPNSTYTIKEVWPKRNFDPKKHMAWPMSPDDVANSNGAYKQTPGW</sequence>
<gene>
    <name evidence="9" type="ORF">DVR12_05725</name>
</gene>
<evidence type="ECO:0000256" key="2">
    <source>
        <dbReference type="ARBA" id="ARBA00006275"/>
    </source>
</evidence>
<dbReference type="PROSITE" id="PS51257">
    <property type="entry name" value="PROKAR_LIPOPROTEIN"/>
    <property type="match status" value="1"/>
</dbReference>
<proteinExistence type="inferred from homology"/>
<dbReference type="AlphaFoldDB" id="A0A3E1YDL8"/>
<evidence type="ECO:0000259" key="8">
    <source>
        <dbReference type="Pfam" id="PF14322"/>
    </source>
</evidence>
<evidence type="ECO:0000256" key="1">
    <source>
        <dbReference type="ARBA" id="ARBA00004442"/>
    </source>
</evidence>
<dbReference type="InterPro" id="IPR012944">
    <property type="entry name" value="SusD_RagB_dom"/>
</dbReference>
<dbReference type="CDD" id="cd08977">
    <property type="entry name" value="SusD"/>
    <property type="match status" value="1"/>
</dbReference>
<evidence type="ECO:0000256" key="6">
    <source>
        <dbReference type="SAM" id="MobiDB-lite"/>
    </source>
</evidence>
<dbReference type="InterPro" id="IPR033985">
    <property type="entry name" value="SusD-like_N"/>
</dbReference>
<comment type="subcellular location">
    <subcellularLocation>
        <location evidence="1">Cell outer membrane</location>
    </subcellularLocation>
</comment>
<dbReference type="SUPFAM" id="SSF48452">
    <property type="entry name" value="TPR-like"/>
    <property type="match status" value="1"/>
</dbReference>
<comment type="caution">
    <text evidence="9">The sequence shown here is derived from an EMBL/GenBank/DDBJ whole genome shotgun (WGS) entry which is preliminary data.</text>
</comment>
<keyword evidence="10" id="KW-1185">Reference proteome</keyword>
<dbReference type="OrthoDB" id="618454at2"/>
<keyword evidence="3" id="KW-0732">Signal</keyword>
<feature type="domain" description="SusD-like N-terminal" evidence="8">
    <location>
        <begin position="21"/>
        <end position="224"/>
    </location>
</feature>
<dbReference type="Gene3D" id="1.25.40.390">
    <property type="match status" value="1"/>
</dbReference>
<reference evidence="9 10" key="1">
    <citation type="submission" date="2018-07" db="EMBL/GenBank/DDBJ databases">
        <title>Chitinophaga K2CV101002-2 sp. nov., isolated from a monsoon evergreen broad-leaved forest soil.</title>
        <authorList>
            <person name="Lv Y."/>
        </authorList>
    </citation>
    <scope>NUCLEOTIDE SEQUENCE [LARGE SCALE GENOMIC DNA]</scope>
    <source>
        <strain evidence="9 10">GDMCC 1.1288</strain>
    </source>
</reference>